<keyword evidence="1" id="KW-0812">Transmembrane</keyword>
<evidence type="ECO:0000313" key="3">
    <source>
        <dbReference type="EMBL" id="MYN44904.1"/>
    </source>
</evidence>
<evidence type="ECO:0000313" key="4">
    <source>
        <dbReference type="Proteomes" id="UP000444316"/>
    </source>
</evidence>
<feature type="transmembrane region" description="Helical" evidence="1">
    <location>
        <begin position="68"/>
        <end position="87"/>
    </location>
</feature>
<feature type="chain" id="PRO_5033005220" evidence="2">
    <location>
        <begin position="22"/>
        <end position="185"/>
    </location>
</feature>
<dbReference type="RefSeq" id="WP_161034486.1">
    <property type="nucleotide sequence ID" value="NZ_WWCL01000001.1"/>
</dbReference>
<keyword evidence="2" id="KW-0732">Signal</keyword>
<keyword evidence="1" id="KW-1133">Transmembrane helix</keyword>
<dbReference type="Pfam" id="PF04955">
    <property type="entry name" value="HupE_UreJ"/>
    <property type="match status" value="1"/>
</dbReference>
<comment type="caution">
    <text evidence="3">The sequence shown here is derived from an EMBL/GenBank/DDBJ whole genome shotgun (WGS) entry which is preliminary data.</text>
</comment>
<evidence type="ECO:0000256" key="2">
    <source>
        <dbReference type="SAM" id="SignalP"/>
    </source>
</evidence>
<dbReference type="Proteomes" id="UP000444316">
    <property type="component" value="Unassembled WGS sequence"/>
</dbReference>
<feature type="transmembrane region" description="Helical" evidence="1">
    <location>
        <begin position="37"/>
        <end position="56"/>
    </location>
</feature>
<name>A0A845HTX8_9BURK</name>
<feature type="transmembrane region" description="Helical" evidence="1">
    <location>
        <begin position="165"/>
        <end position="184"/>
    </location>
</feature>
<sequence length="185" mass="18874">MHLIRFLALAALTIASSYAQAHVQGGVWHSHGFRAGLLHPLTGLDHLLAMLAVGIWSVRQSATLRLPLGFMAAMLLGVLTGVAGLSIPGLETGIALTVALLGVLLAAALPLPPVLAAAMLTGFAILHGNAHGHELPEVASTLGLMLSSAGLIYAGRMLGHRLPVLAVKWTGAAIAATGTMLLALA</sequence>
<proteinExistence type="predicted"/>
<dbReference type="AlphaFoldDB" id="A0A845HTX8"/>
<keyword evidence="1" id="KW-0472">Membrane</keyword>
<evidence type="ECO:0000256" key="1">
    <source>
        <dbReference type="SAM" id="Phobius"/>
    </source>
</evidence>
<protein>
    <submittedName>
        <fullName evidence="3">HupE-UreJ family metal transporter</fullName>
    </submittedName>
</protein>
<keyword evidence="4" id="KW-1185">Reference proteome</keyword>
<gene>
    <name evidence="3" type="ORF">GTP23_07450</name>
</gene>
<accession>A0A845HTX8</accession>
<feature type="signal peptide" evidence="2">
    <location>
        <begin position="1"/>
        <end position="21"/>
    </location>
</feature>
<reference evidence="3" key="1">
    <citation type="submission" date="2019-12" db="EMBL/GenBank/DDBJ databases">
        <title>Novel species isolated from a subtropical stream in China.</title>
        <authorList>
            <person name="Lu H."/>
        </authorList>
    </citation>
    <scope>NUCLEOTIDE SEQUENCE [LARGE SCALE GENOMIC DNA]</scope>
    <source>
        <strain evidence="3">FT93W</strain>
    </source>
</reference>
<dbReference type="PIRSF" id="PIRSF016919">
    <property type="entry name" value="HupE_UreJ"/>
    <property type="match status" value="1"/>
</dbReference>
<dbReference type="EMBL" id="WWCL01000001">
    <property type="protein sequence ID" value="MYN44904.1"/>
    <property type="molecule type" value="Genomic_DNA"/>
</dbReference>
<dbReference type="InterPro" id="IPR007038">
    <property type="entry name" value="HupE_UreJ"/>
</dbReference>
<feature type="transmembrane region" description="Helical" evidence="1">
    <location>
        <begin position="93"/>
        <end position="126"/>
    </location>
</feature>
<feature type="transmembrane region" description="Helical" evidence="1">
    <location>
        <begin position="138"/>
        <end position="159"/>
    </location>
</feature>
<organism evidence="3 4">
    <name type="scientific">Duganella fentianensis</name>
    <dbReference type="NCBI Taxonomy" id="2692177"/>
    <lineage>
        <taxon>Bacteria</taxon>
        <taxon>Pseudomonadati</taxon>
        <taxon>Pseudomonadota</taxon>
        <taxon>Betaproteobacteria</taxon>
        <taxon>Burkholderiales</taxon>
        <taxon>Oxalobacteraceae</taxon>
        <taxon>Telluria group</taxon>
        <taxon>Duganella</taxon>
    </lineage>
</organism>